<gene>
    <name evidence="5" type="ORF">SAMN05428946_0628</name>
</gene>
<dbReference type="Pfam" id="PF02036">
    <property type="entry name" value="SCP2"/>
    <property type="match status" value="1"/>
</dbReference>
<dbReference type="EMBL" id="FTPL01000001">
    <property type="protein sequence ID" value="SIT70616.1"/>
    <property type="molecule type" value="Genomic_DNA"/>
</dbReference>
<evidence type="ECO:0000313" key="6">
    <source>
        <dbReference type="Proteomes" id="UP000187550"/>
    </source>
</evidence>
<dbReference type="PANTHER" id="PTHR42808:SF3">
    <property type="entry name" value="HYDROXYSTEROID DEHYDROGENASE-LIKE PROTEIN 2"/>
    <property type="match status" value="1"/>
</dbReference>
<dbReference type="OrthoDB" id="9804656at2"/>
<dbReference type="STRING" id="550447.SAMN05428946_0628"/>
<evidence type="ECO:0000259" key="4">
    <source>
        <dbReference type="Pfam" id="PF02036"/>
    </source>
</evidence>
<dbReference type="SUPFAM" id="SSF55718">
    <property type="entry name" value="SCP-like"/>
    <property type="match status" value="1"/>
</dbReference>
<keyword evidence="2" id="KW-0521">NADP</keyword>
<keyword evidence="3" id="KW-0560">Oxidoreductase</keyword>
<organism evidence="5 6">
    <name type="scientific">Edaphobacillus lindanitolerans</name>
    <dbReference type="NCBI Taxonomy" id="550447"/>
    <lineage>
        <taxon>Bacteria</taxon>
        <taxon>Bacillati</taxon>
        <taxon>Bacillota</taxon>
        <taxon>Bacilli</taxon>
        <taxon>Bacillales</taxon>
        <taxon>Bacillaceae</taxon>
        <taxon>Edaphobacillus</taxon>
    </lineage>
</organism>
<dbReference type="AlphaFoldDB" id="A0A1U7PHZ0"/>
<protein>
    <submittedName>
        <fullName evidence="5">Putative sterol carrier protein</fullName>
    </submittedName>
</protein>
<comment type="similarity">
    <text evidence="1">Belongs to the short-chain dehydrogenases/reductases (SDR) family.</text>
</comment>
<dbReference type="PANTHER" id="PTHR42808">
    <property type="entry name" value="HYDROXYSTEROID DEHYDROGENASE-LIKE PROTEIN 2"/>
    <property type="match status" value="1"/>
</dbReference>
<evidence type="ECO:0000313" key="5">
    <source>
        <dbReference type="EMBL" id="SIT70616.1"/>
    </source>
</evidence>
<name>A0A1U7PHZ0_9BACI</name>
<proteinExistence type="inferred from homology"/>
<dbReference type="GO" id="GO:0016491">
    <property type="term" value="F:oxidoreductase activity"/>
    <property type="evidence" value="ECO:0007669"/>
    <property type="project" value="UniProtKB-KW"/>
</dbReference>
<dbReference type="InterPro" id="IPR036527">
    <property type="entry name" value="SCP2_sterol-bd_dom_sf"/>
</dbReference>
<dbReference type="Proteomes" id="UP000187550">
    <property type="component" value="Unassembled WGS sequence"/>
</dbReference>
<sequence>MGNPLDGLTLEEIWALIKEKLDANPDPFKDEDVRYEFVVDGKNEHGRWQLHLDHGKAEVTEGSPKEAACLLELGGKHFRKLLTGDLNSMAAFMTGKLKVKGNVGFALKLEQLLKEYDFSD</sequence>
<evidence type="ECO:0000256" key="3">
    <source>
        <dbReference type="ARBA" id="ARBA00023002"/>
    </source>
</evidence>
<dbReference type="Gene3D" id="3.30.1050.10">
    <property type="entry name" value="SCP2 sterol-binding domain"/>
    <property type="match status" value="1"/>
</dbReference>
<evidence type="ECO:0000256" key="2">
    <source>
        <dbReference type="ARBA" id="ARBA00022857"/>
    </source>
</evidence>
<dbReference type="InterPro" id="IPR003033">
    <property type="entry name" value="SCP2_sterol-bd_dom"/>
</dbReference>
<evidence type="ECO:0000256" key="1">
    <source>
        <dbReference type="ARBA" id="ARBA00006484"/>
    </source>
</evidence>
<accession>A0A1U7PHZ0</accession>
<feature type="domain" description="SCP2" evidence="4">
    <location>
        <begin position="34"/>
        <end position="114"/>
    </location>
</feature>
<dbReference type="InterPro" id="IPR051935">
    <property type="entry name" value="HSDL2"/>
</dbReference>
<reference evidence="6" key="1">
    <citation type="submission" date="2017-01" db="EMBL/GenBank/DDBJ databases">
        <authorList>
            <person name="Varghese N."/>
            <person name="Submissions S."/>
        </authorList>
    </citation>
    <scope>NUCLEOTIDE SEQUENCE [LARGE SCALE GENOMIC DNA]</scope>
    <source>
        <strain evidence="6">MNA4</strain>
    </source>
</reference>
<keyword evidence="6" id="KW-1185">Reference proteome</keyword>
<dbReference type="RefSeq" id="WP_084186516.1">
    <property type="nucleotide sequence ID" value="NZ_FTPL01000001.1"/>
</dbReference>